<sequence>MMTNAKVGAALVGGYLLGRTKKAKLAIGLGMFLAGKKLDLDPRAIKRFVTDSPLIGALNTQVRDELVGATKAAASRALTQRVTGIADSLQERTRGLSGGSGAADEADEAEEAAEDRDDDAGDDAADEHDEPADDSGDEPAPRKSARRSASSGARRGTATRSGGTRKTAASGTRTAKKTASGAKTAAKGGRSTTRKATSGARRGGDDA</sequence>
<name>A0ABT6W0U8_9ACTN</name>
<protein>
    <recommendedName>
        <fullName evidence="4">DNA primase</fullName>
    </recommendedName>
</protein>
<gene>
    <name evidence="2" type="ORF">POF43_016880</name>
</gene>
<accession>A0ABT6W0U8</accession>
<evidence type="ECO:0000256" key="1">
    <source>
        <dbReference type="SAM" id="MobiDB-lite"/>
    </source>
</evidence>
<dbReference type="Proteomes" id="UP001156398">
    <property type="component" value="Unassembled WGS sequence"/>
</dbReference>
<reference evidence="2 3" key="1">
    <citation type="submission" date="2023-05" db="EMBL/GenBank/DDBJ databases">
        <title>Streptantibioticus silvisoli sp. nov., acidotolerant actinomycetes 1 from pine litter.</title>
        <authorList>
            <person name="Swiecimska M."/>
            <person name="Golinska P."/>
            <person name="Sangal V."/>
            <person name="Wachnowicz B."/>
            <person name="Goodfellow M."/>
        </authorList>
    </citation>
    <scope>NUCLEOTIDE SEQUENCE [LARGE SCALE GENOMIC DNA]</scope>
    <source>
        <strain evidence="2 3">SL54</strain>
    </source>
</reference>
<dbReference type="EMBL" id="JAAGKO020000023">
    <property type="protein sequence ID" value="MDI5964376.1"/>
    <property type="molecule type" value="Genomic_DNA"/>
</dbReference>
<feature type="region of interest" description="Disordered" evidence="1">
    <location>
        <begin position="89"/>
        <end position="207"/>
    </location>
</feature>
<keyword evidence="3" id="KW-1185">Reference proteome</keyword>
<evidence type="ECO:0000313" key="3">
    <source>
        <dbReference type="Proteomes" id="UP001156398"/>
    </source>
</evidence>
<evidence type="ECO:0008006" key="4">
    <source>
        <dbReference type="Google" id="ProtNLM"/>
    </source>
</evidence>
<dbReference type="RefSeq" id="WP_271322726.1">
    <property type="nucleotide sequence ID" value="NZ_JAAGKO020000023.1"/>
</dbReference>
<comment type="caution">
    <text evidence="2">The sequence shown here is derived from an EMBL/GenBank/DDBJ whole genome shotgun (WGS) entry which is preliminary data.</text>
</comment>
<proteinExistence type="predicted"/>
<feature type="compositionally biased region" description="Low complexity" evidence="1">
    <location>
        <begin position="147"/>
        <end position="191"/>
    </location>
</feature>
<feature type="compositionally biased region" description="Acidic residues" evidence="1">
    <location>
        <begin position="104"/>
        <end position="137"/>
    </location>
</feature>
<evidence type="ECO:0000313" key="2">
    <source>
        <dbReference type="EMBL" id="MDI5964376.1"/>
    </source>
</evidence>
<organism evidence="2 3">
    <name type="scientific">Streptantibioticus silvisoli</name>
    <dbReference type="NCBI Taxonomy" id="2705255"/>
    <lineage>
        <taxon>Bacteria</taxon>
        <taxon>Bacillati</taxon>
        <taxon>Actinomycetota</taxon>
        <taxon>Actinomycetes</taxon>
        <taxon>Kitasatosporales</taxon>
        <taxon>Streptomycetaceae</taxon>
        <taxon>Streptantibioticus</taxon>
    </lineage>
</organism>